<organism evidence="1 2">
    <name type="scientific">Agrocybe pediades</name>
    <dbReference type="NCBI Taxonomy" id="84607"/>
    <lineage>
        <taxon>Eukaryota</taxon>
        <taxon>Fungi</taxon>
        <taxon>Dikarya</taxon>
        <taxon>Basidiomycota</taxon>
        <taxon>Agaricomycotina</taxon>
        <taxon>Agaricomycetes</taxon>
        <taxon>Agaricomycetidae</taxon>
        <taxon>Agaricales</taxon>
        <taxon>Agaricineae</taxon>
        <taxon>Strophariaceae</taxon>
        <taxon>Agrocybe</taxon>
    </lineage>
</organism>
<keyword evidence="2" id="KW-1185">Reference proteome</keyword>
<evidence type="ECO:0000313" key="1">
    <source>
        <dbReference type="EMBL" id="KAF4620743.1"/>
    </source>
</evidence>
<accession>A0A8H4VSE9</accession>
<gene>
    <name evidence="1" type="ORF">D9613_000490</name>
</gene>
<sequence>MHLPGVSTVQIVAASHVGGSGNVGNHSITIERPPRDVKEFLHQTVPVNFNDFSLNATSDIVALPRTTFTHDAGRGFLQTFLLPQNGARIHHIQTGSPRGRLEADQIFVDYQEQATKGVLEFRRWPLKAHKCIIRLHLYLEELAILICNFRSRGTFD</sequence>
<dbReference type="EMBL" id="JAACJL010000015">
    <property type="protein sequence ID" value="KAF4620743.1"/>
    <property type="molecule type" value="Genomic_DNA"/>
</dbReference>
<comment type="caution">
    <text evidence="1">The sequence shown here is derived from an EMBL/GenBank/DDBJ whole genome shotgun (WGS) entry which is preliminary data.</text>
</comment>
<proteinExistence type="predicted"/>
<name>A0A8H4VSE9_9AGAR</name>
<evidence type="ECO:0000313" key="2">
    <source>
        <dbReference type="Proteomes" id="UP000521872"/>
    </source>
</evidence>
<dbReference type="AlphaFoldDB" id="A0A8H4VSE9"/>
<protein>
    <submittedName>
        <fullName evidence="1">Uncharacterized protein</fullName>
    </submittedName>
</protein>
<reference evidence="1 2" key="1">
    <citation type="submission" date="2019-12" db="EMBL/GenBank/DDBJ databases">
        <authorList>
            <person name="Floudas D."/>
            <person name="Bentzer J."/>
            <person name="Ahren D."/>
            <person name="Johansson T."/>
            <person name="Persson P."/>
            <person name="Tunlid A."/>
        </authorList>
    </citation>
    <scope>NUCLEOTIDE SEQUENCE [LARGE SCALE GENOMIC DNA]</scope>
    <source>
        <strain evidence="1 2">CBS 102.39</strain>
    </source>
</reference>
<dbReference type="Proteomes" id="UP000521872">
    <property type="component" value="Unassembled WGS sequence"/>
</dbReference>